<reference evidence="3 4" key="1">
    <citation type="submission" date="2017-07" db="EMBL/GenBank/DDBJ databases">
        <title>Paenibacillus herberti R33 genome sequencing and assembly.</title>
        <authorList>
            <person name="Su W."/>
        </authorList>
    </citation>
    <scope>NUCLEOTIDE SEQUENCE [LARGE SCALE GENOMIC DNA]</scope>
    <source>
        <strain evidence="3 4">R33</strain>
    </source>
</reference>
<dbReference type="PANTHER" id="PTHR43308:SF5">
    <property type="entry name" value="S-LAYER PROTEIN _ PEPTIDOGLYCAN ENDO-BETA-N-ACETYLGLUCOSAMINIDASE"/>
    <property type="match status" value="1"/>
</dbReference>
<dbReference type="CDD" id="cd00688">
    <property type="entry name" value="ISOPREN_C2_like"/>
    <property type="match status" value="1"/>
</dbReference>
<evidence type="ECO:0000256" key="1">
    <source>
        <dbReference type="SAM" id="SignalP"/>
    </source>
</evidence>
<evidence type="ECO:0000313" key="4">
    <source>
        <dbReference type="Proteomes" id="UP000215145"/>
    </source>
</evidence>
<dbReference type="Gene3D" id="1.50.10.20">
    <property type="match status" value="1"/>
</dbReference>
<feature type="domain" description="SLH" evidence="2">
    <location>
        <begin position="575"/>
        <end position="638"/>
    </location>
</feature>
<keyword evidence="4" id="KW-1185">Reference proteome</keyword>
<accession>A0A229NZ48</accession>
<dbReference type="Pfam" id="PF00395">
    <property type="entry name" value="SLH"/>
    <property type="match status" value="3"/>
</dbReference>
<dbReference type="InterPro" id="IPR051465">
    <property type="entry name" value="Cell_Envelope_Struct_Comp"/>
</dbReference>
<dbReference type="PROSITE" id="PS51272">
    <property type="entry name" value="SLH"/>
    <property type="match status" value="2"/>
</dbReference>
<protein>
    <recommendedName>
        <fullName evidence="2">SLH domain-containing protein</fullName>
    </recommendedName>
</protein>
<feature type="domain" description="SLH" evidence="2">
    <location>
        <begin position="510"/>
        <end position="573"/>
    </location>
</feature>
<dbReference type="AlphaFoldDB" id="A0A229NZ48"/>
<dbReference type="EMBL" id="NMUQ01000002">
    <property type="protein sequence ID" value="OXM14929.1"/>
    <property type="molecule type" value="Genomic_DNA"/>
</dbReference>
<dbReference type="PANTHER" id="PTHR43308">
    <property type="entry name" value="OUTER MEMBRANE PROTEIN ALPHA-RELATED"/>
    <property type="match status" value="1"/>
</dbReference>
<proteinExistence type="predicted"/>
<feature type="signal peptide" evidence="1">
    <location>
        <begin position="1"/>
        <end position="30"/>
    </location>
</feature>
<name>A0A229NZ48_9BACL</name>
<comment type="caution">
    <text evidence="3">The sequence shown here is derived from an EMBL/GenBank/DDBJ whole genome shotgun (WGS) entry which is preliminary data.</text>
</comment>
<dbReference type="OrthoDB" id="411361at2"/>
<feature type="chain" id="PRO_5012082067" description="SLH domain-containing protein" evidence="1">
    <location>
        <begin position="31"/>
        <end position="697"/>
    </location>
</feature>
<gene>
    <name evidence="3" type="ORF">CGZ75_18895</name>
</gene>
<dbReference type="Proteomes" id="UP000215145">
    <property type="component" value="Unassembled WGS sequence"/>
</dbReference>
<dbReference type="InterPro" id="IPR008930">
    <property type="entry name" value="Terpenoid_cyclase/PrenylTrfase"/>
</dbReference>
<keyword evidence="1" id="KW-0732">Signal</keyword>
<evidence type="ECO:0000313" key="3">
    <source>
        <dbReference type="EMBL" id="OXM14929.1"/>
    </source>
</evidence>
<dbReference type="Gene3D" id="2.170.130.30">
    <property type="match status" value="1"/>
</dbReference>
<dbReference type="SUPFAM" id="SSF48239">
    <property type="entry name" value="Terpenoid cyclases/Protein prenyltransferases"/>
    <property type="match status" value="1"/>
</dbReference>
<dbReference type="InterPro" id="IPR001119">
    <property type="entry name" value="SLH_dom"/>
</dbReference>
<dbReference type="RefSeq" id="WP_089525746.1">
    <property type="nucleotide sequence ID" value="NZ_NMUQ01000002.1"/>
</dbReference>
<evidence type="ECO:0000259" key="2">
    <source>
        <dbReference type="PROSITE" id="PS51272"/>
    </source>
</evidence>
<organism evidence="3 4">
    <name type="scientific">Paenibacillus herberti</name>
    <dbReference type="NCBI Taxonomy" id="1619309"/>
    <lineage>
        <taxon>Bacteria</taxon>
        <taxon>Bacillati</taxon>
        <taxon>Bacillota</taxon>
        <taxon>Bacilli</taxon>
        <taxon>Bacillales</taxon>
        <taxon>Paenibacillaceae</taxon>
        <taxon>Paenibacillus</taxon>
    </lineage>
</organism>
<sequence>MKALFNRAALAVLLAVALIMSAIPAAPASAAVDTTTALKKAGAALLQSGITSDWDAIAASQAGYELPASYLSKLQTTMQKEVPTFRDVTDFERLSMAVTAAGQDASSYGGINLIERIYNSDRMLNQGVNGPIYALLALDYGNYDVPASAKWTRDKLVAEVLKKQSADGSFAFTGEKNGNPDLTGSALTALAPYFGQAEVKLAGERTVAWIKSQQDKDGGFTSYGQSSSESIAQIIIGLASAGYDPLGEAFTPKGKSMLDKLMTFRNTDGSFSHSLPLAANAYGTYQSVQALAAYEKYKAGSGRLYSKPAPSVAVTVEGPESTLGSGVTRAVYALDALTQVGADKKLAVDVKEMSFGKYVNAINGIAGGKYGGYDGWMFAVERKGAWINPSVGMGDFKLEAGDRLVVFYGDSTKLISSVQVSPRQPRDNETFTVQVNQQEWDFKANEFAVTPAAGVAVQAGGVTVTTDAYGKAQFQPLSAGGYDLAVTGYSSSKAPSVLKHSVKLTVGSTSVKFSDEKSIAPWAIEAVKNGYASGLISGIGGSQPAFAPKQELTRAQFAALAVRLLGLDEAGAPAAAASFTDVKAGSWYEGAVRVASAHGIISGVGGGKFQPDAAVSRQDMAVIFARALKLDPSVTEAPYIKDLGAASPYAVTSIIAVHGSEFMVGDAAGKFNPKAAVSREMAAVAIVNVYEHLSNQR</sequence>